<reference evidence="1" key="1">
    <citation type="submission" date="2019-12" db="EMBL/GenBank/DDBJ databases">
        <authorList>
            <person name="Cremers G."/>
        </authorList>
    </citation>
    <scope>NUCLEOTIDE SEQUENCE</scope>
    <source>
        <strain evidence="1">Mbul2</strain>
    </source>
</reference>
<gene>
    <name evidence="1" type="ORF">MBLL_04197</name>
</gene>
<accession>A0A679KCW4</accession>
<sequence>MRYTCAIMDQLQVRMLMIDELHNITRLPPRAQRDRILLLKSLSNCLCLPIVAAGTRDAEAALRYNEQTANRFEPFKLQRWRLPDLRDAAS</sequence>
<dbReference type="Pfam" id="PF05621">
    <property type="entry name" value="TniB"/>
    <property type="match status" value="1"/>
</dbReference>
<evidence type="ECO:0000313" key="1">
    <source>
        <dbReference type="EMBL" id="CAA2145076.1"/>
    </source>
</evidence>
<organism evidence="1">
    <name type="scientific">Methylobacterium bullatum</name>
    <dbReference type="NCBI Taxonomy" id="570505"/>
    <lineage>
        <taxon>Bacteria</taxon>
        <taxon>Pseudomonadati</taxon>
        <taxon>Pseudomonadota</taxon>
        <taxon>Alphaproteobacteria</taxon>
        <taxon>Hyphomicrobiales</taxon>
        <taxon>Methylobacteriaceae</taxon>
        <taxon>Methylobacterium</taxon>
    </lineage>
</organism>
<dbReference type="InterPro" id="IPR008868">
    <property type="entry name" value="TniB"/>
</dbReference>
<proteinExistence type="predicted"/>
<name>A0A679KCW4_9HYPH</name>
<protein>
    <recommendedName>
        <fullName evidence="2">TniB NTP-binding protein</fullName>
    </recommendedName>
</protein>
<evidence type="ECO:0008006" key="2">
    <source>
        <dbReference type="Google" id="ProtNLM"/>
    </source>
</evidence>
<dbReference type="InterPro" id="IPR027417">
    <property type="entry name" value="P-loop_NTPase"/>
</dbReference>
<dbReference type="EMBL" id="LR743511">
    <property type="protein sequence ID" value="CAA2145076.1"/>
    <property type="molecule type" value="Genomic_DNA"/>
</dbReference>
<dbReference type="Gene3D" id="3.40.50.300">
    <property type="entry name" value="P-loop containing nucleotide triphosphate hydrolases"/>
    <property type="match status" value="1"/>
</dbReference>
<dbReference type="AlphaFoldDB" id="A0A679KCW4"/>